<dbReference type="PANTHER" id="PTHR23355">
    <property type="entry name" value="RIBONUCLEASE"/>
    <property type="match status" value="1"/>
</dbReference>
<dbReference type="GO" id="GO:0006402">
    <property type="term" value="P:mRNA catabolic process"/>
    <property type="evidence" value="ECO:0007669"/>
    <property type="project" value="TreeGrafter"/>
</dbReference>
<proteinExistence type="inferred from homology"/>
<sequence length="292" mass="32294">MPNNPNTISYTFILTAHIVTFDNYGVSSHINHRAVFASVTELAIALCKKSLAPGSTTKAPQLFTVKSVFVVQKYLALFDLPLSFIRLVPSLVQGPLQQNNAALNPLTYDPKNQKSTRESERQRVALPAGFEKRILGTYPLREEEVKNEQRSNFAGHNVPVVKRVPAQLFGGTLGLLHPSSAATKEKQASERRKHRPTTKQASLIAIPVNQAPVDFLADPNKYSSTLFIAGIKQCPITSLHPFGTLVEELGPIGDIEVEPDSLLKNCNFTLEEFSKNVVSFLLPLPWTIPKRE</sequence>
<dbReference type="AlphaFoldDB" id="A0A180FZV6"/>
<dbReference type="InterPro" id="IPR012340">
    <property type="entry name" value="NA-bd_OB-fold"/>
</dbReference>
<evidence type="ECO:0000256" key="2">
    <source>
        <dbReference type="SAM" id="MobiDB-lite"/>
    </source>
</evidence>
<feature type="compositionally biased region" description="Basic and acidic residues" evidence="2">
    <location>
        <begin position="111"/>
        <end position="123"/>
    </location>
</feature>
<dbReference type="VEuPathDB" id="FungiDB:PTTG_30198"/>
<accession>A0A180FZV6</accession>
<name>A0A180FZV6_PUCT1</name>
<dbReference type="FunFam" id="2.40.50.700:FF:000002">
    <property type="entry name" value="Cell wall biogenesis protein"/>
    <property type="match status" value="1"/>
</dbReference>
<evidence type="ECO:0000259" key="3">
    <source>
        <dbReference type="Pfam" id="PF17849"/>
    </source>
</evidence>
<gene>
    <name evidence="4" type="ORF">PTTG_30198</name>
</gene>
<dbReference type="InterPro" id="IPR041505">
    <property type="entry name" value="Dis3_CSD2"/>
</dbReference>
<dbReference type="OrthoDB" id="440160at2759"/>
<comment type="similarity">
    <text evidence="1">Belongs to the RNR ribonuclease family.</text>
</comment>
<dbReference type="STRING" id="630390.A0A180FZV6"/>
<protein>
    <submittedName>
        <fullName evidence="5">OB_Dis3 domain-containing protein</fullName>
    </submittedName>
</protein>
<dbReference type="EMBL" id="ADAS02002240">
    <property type="protein sequence ID" value="OAV85907.1"/>
    <property type="molecule type" value="Genomic_DNA"/>
</dbReference>
<feature type="region of interest" description="Disordered" evidence="2">
    <location>
        <begin position="102"/>
        <end position="123"/>
    </location>
</feature>
<organism evidence="4">
    <name type="scientific">Puccinia triticina (isolate 1-1 / race 1 (BBBD))</name>
    <name type="common">Brown leaf rust fungus</name>
    <dbReference type="NCBI Taxonomy" id="630390"/>
    <lineage>
        <taxon>Eukaryota</taxon>
        <taxon>Fungi</taxon>
        <taxon>Dikarya</taxon>
        <taxon>Basidiomycota</taxon>
        <taxon>Pucciniomycotina</taxon>
        <taxon>Pucciniomycetes</taxon>
        <taxon>Pucciniales</taxon>
        <taxon>Pucciniaceae</taxon>
        <taxon>Puccinia</taxon>
    </lineage>
</organism>
<reference evidence="5" key="4">
    <citation type="submission" date="2025-05" db="UniProtKB">
        <authorList>
            <consortium name="EnsemblFungi"/>
        </authorList>
    </citation>
    <scope>IDENTIFICATION</scope>
    <source>
        <strain evidence="5">isolate 1-1 / race 1 (BBBD)</strain>
    </source>
</reference>
<feature type="domain" description="CSD2" evidence="3">
    <location>
        <begin position="196"/>
        <end position="266"/>
    </location>
</feature>
<dbReference type="GO" id="GO:0000175">
    <property type="term" value="F:3'-5'-RNA exonuclease activity"/>
    <property type="evidence" value="ECO:0007669"/>
    <property type="project" value="TreeGrafter"/>
</dbReference>
<dbReference type="SUPFAM" id="SSF50249">
    <property type="entry name" value="Nucleic acid-binding proteins"/>
    <property type="match status" value="1"/>
</dbReference>
<evidence type="ECO:0000313" key="5">
    <source>
        <dbReference type="EnsemblFungi" id="PTTG_30198-t43_1-p1"/>
    </source>
</evidence>
<dbReference type="Gene3D" id="2.40.50.700">
    <property type="match status" value="1"/>
</dbReference>
<dbReference type="Pfam" id="PF17849">
    <property type="entry name" value="OB_Dis3"/>
    <property type="match status" value="1"/>
</dbReference>
<dbReference type="InterPro" id="IPR050180">
    <property type="entry name" value="RNR_Ribonuclease"/>
</dbReference>
<reference evidence="5 6" key="3">
    <citation type="journal article" date="2017" name="G3 (Bethesda)">
        <title>Comparative analysis highlights variable genome content of wheat rusts and divergence of the mating loci.</title>
        <authorList>
            <person name="Cuomo C.A."/>
            <person name="Bakkeren G."/>
            <person name="Khalil H.B."/>
            <person name="Panwar V."/>
            <person name="Joly D."/>
            <person name="Linning R."/>
            <person name="Sakthikumar S."/>
            <person name="Song X."/>
            <person name="Adiconis X."/>
            <person name="Fan L."/>
            <person name="Goldberg J.M."/>
            <person name="Levin J.Z."/>
            <person name="Young S."/>
            <person name="Zeng Q."/>
            <person name="Anikster Y."/>
            <person name="Bruce M."/>
            <person name="Wang M."/>
            <person name="Yin C."/>
            <person name="McCallum B."/>
            <person name="Szabo L.J."/>
            <person name="Hulbert S."/>
            <person name="Chen X."/>
            <person name="Fellers J.P."/>
        </authorList>
    </citation>
    <scope>NUCLEOTIDE SEQUENCE</scope>
    <source>
        <strain evidence="6">Isolate 1-1 / race 1 (BBBD)</strain>
        <strain evidence="5">isolate 1-1 / race 1 (BBBD)</strain>
    </source>
</reference>
<dbReference type="GO" id="GO:0000932">
    <property type="term" value="C:P-body"/>
    <property type="evidence" value="ECO:0007669"/>
    <property type="project" value="TreeGrafter"/>
</dbReference>
<reference evidence="4" key="1">
    <citation type="submission" date="2009-11" db="EMBL/GenBank/DDBJ databases">
        <authorList>
            <consortium name="The Broad Institute Genome Sequencing Platform"/>
            <person name="Ward D."/>
            <person name="Feldgarden M."/>
            <person name="Earl A."/>
            <person name="Young S.K."/>
            <person name="Zeng Q."/>
            <person name="Koehrsen M."/>
            <person name="Alvarado L."/>
            <person name="Berlin A."/>
            <person name="Bochicchio J."/>
            <person name="Borenstein D."/>
            <person name="Chapman S.B."/>
            <person name="Chen Z."/>
            <person name="Engels R."/>
            <person name="Freedman E."/>
            <person name="Gellesch M."/>
            <person name="Goldberg J."/>
            <person name="Griggs A."/>
            <person name="Gujja S."/>
            <person name="Heilman E."/>
            <person name="Heiman D."/>
            <person name="Hepburn T."/>
            <person name="Howarth C."/>
            <person name="Jen D."/>
            <person name="Larson L."/>
            <person name="Lewis B."/>
            <person name="Mehta T."/>
            <person name="Park D."/>
            <person name="Pearson M."/>
            <person name="Roberts A."/>
            <person name="Saif S."/>
            <person name="Shea T."/>
            <person name="Shenoy N."/>
            <person name="Sisk P."/>
            <person name="Stolte C."/>
            <person name="Sykes S."/>
            <person name="Thomson T."/>
            <person name="Walk T."/>
            <person name="White J."/>
            <person name="Yandava C."/>
            <person name="Izard J."/>
            <person name="Baranova O.V."/>
            <person name="Blanton J.M."/>
            <person name="Tanner A.C."/>
            <person name="Dewhirst F.E."/>
            <person name="Haas B."/>
            <person name="Nusbaum C."/>
            <person name="Birren B."/>
        </authorList>
    </citation>
    <scope>NUCLEOTIDE SEQUENCE [LARGE SCALE GENOMIC DNA]</scope>
    <source>
        <strain evidence="4">1-1 BBBD Race 1</strain>
    </source>
</reference>
<evidence type="ECO:0000313" key="6">
    <source>
        <dbReference type="Proteomes" id="UP000005240"/>
    </source>
</evidence>
<reference evidence="4" key="2">
    <citation type="submission" date="2016-05" db="EMBL/GenBank/DDBJ databases">
        <title>Comparative analysis highlights variable genome content of wheat rusts and divergence of the mating loci.</title>
        <authorList>
            <person name="Cuomo C.A."/>
            <person name="Bakkeren G."/>
            <person name="Szabo L."/>
            <person name="Khalil H."/>
            <person name="Joly D."/>
            <person name="Goldberg J."/>
            <person name="Young S."/>
            <person name="Zeng Q."/>
            <person name="Fellers J."/>
        </authorList>
    </citation>
    <scope>NUCLEOTIDE SEQUENCE [LARGE SCALE GENOMIC DNA]</scope>
    <source>
        <strain evidence="4">1-1 BBBD Race 1</strain>
    </source>
</reference>
<dbReference type="PANTHER" id="PTHR23355:SF9">
    <property type="entry name" value="DIS3-LIKE EXONUCLEASE 2"/>
    <property type="match status" value="1"/>
</dbReference>
<dbReference type="EnsemblFungi" id="PTTG_30198-t43_1">
    <property type="protein sequence ID" value="PTTG_30198-t43_1-p1"/>
    <property type="gene ID" value="PTTG_30198"/>
</dbReference>
<evidence type="ECO:0000313" key="4">
    <source>
        <dbReference type="EMBL" id="OAV85907.1"/>
    </source>
</evidence>
<evidence type="ECO:0000256" key="1">
    <source>
        <dbReference type="ARBA" id="ARBA00005785"/>
    </source>
</evidence>
<dbReference type="Proteomes" id="UP000005240">
    <property type="component" value="Unassembled WGS sequence"/>
</dbReference>
<keyword evidence="6" id="KW-1185">Reference proteome</keyword>